<gene>
    <name evidence="2" type="ORF">mMyoMyo1_008221</name>
</gene>
<organism evidence="2 3">
    <name type="scientific">Myotis myotis</name>
    <name type="common">Greater mouse-eared bat</name>
    <name type="synonym">Vespertilio myotis</name>
    <dbReference type="NCBI Taxonomy" id="51298"/>
    <lineage>
        <taxon>Eukaryota</taxon>
        <taxon>Metazoa</taxon>
        <taxon>Chordata</taxon>
        <taxon>Craniata</taxon>
        <taxon>Vertebrata</taxon>
        <taxon>Euteleostomi</taxon>
        <taxon>Mammalia</taxon>
        <taxon>Eutheria</taxon>
        <taxon>Laurasiatheria</taxon>
        <taxon>Chiroptera</taxon>
        <taxon>Yangochiroptera</taxon>
        <taxon>Vespertilionidae</taxon>
        <taxon>Myotis</taxon>
    </lineage>
</organism>
<sequence length="148" mass="16047">MMRMMSAWQGLGGLVSESPQGTVVSFWKVPACGWCLAGPQPARMGGCLGHVLCCEPGRPGREGAGKVCFCGHTLTHAQSPSRRDSAPNGWSDRILQILGFSSFPSSSDYVTILDLFTHVRVERRLGSFQVGAKIIILPIIVFCLFVCF</sequence>
<dbReference type="AlphaFoldDB" id="A0A7J8ANI1"/>
<keyword evidence="1" id="KW-0812">Transmembrane</keyword>
<comment type="caution">
    <text evidence="2">The sequence shown here is derived from an EMBL/GenBank/DDBJ whole genome shotgun (WGS) entry which is preliminary data.</text>
</comment>
<reference evidence="2 3" key="1">
    <citation type="journal article" date="2020" name="Nature">
        <title>Six reference-quality genomes reveal evolution of bat adaptations.</title>
        <authorList>
            <person name="Jebb D."/>
            <person name="Huang Z."/>
            <person name="Pippel M."/>
            <person name="Hughes G.M."/>
            <person name="Lavrichenko K."/>
            <person name="Devanna P."/>
            <person name="Winkler S."/>
            <person name="Jermiin L.S."/>
            <person name="Skirmuntt E.C."/>
            <person name="Katzourakis A."/>
            <person name="Burkitt-Gray L."/>
            <person name="Ray D.A."/>
            <person name="Sullivan K.A.M."/>
            <person name="Roscito J.G."/>
            <person name="Kirilenko B.M."/>
            <person name="Davalos L.M."/>
            <person name="Corthals A.P."/>
            <person name="Power M.L."/>
            <person name="Jones G."/>
            <person name="Ransome R.D."/>
            <person name="Dechmann D.K.N."/>
            <person name="Locatelli A.G."/>
            <person name="Puechmaille S.J."/>
            <person name="Fedrigo O."/>
            <person name="Jarvis E.D."/>
            <person name="Hiller M."/>
            <person name="Vernes S.C."/>
            <person name="Myers E.W."/>
            <person name="Teeling E.C."/>
        </authorList>
    </citation>
    <scope>NUCLEOTIDE SEQUENCE [LARGE SCALE GENOMIC DNA]</scope>
    <source>
        <strain evidence="2">MMyoMyo1</strain>
        <tissue evidence="2">Flight muscle</tissue>
    </source>
</reference>
<proteinExistence type="predicted"/>
<protein>
    <submittedName>
        <fullName evidence="2">Uncharacterized protein</fullName>
    </submittedName>
</protein>
<evidence type="ECO:0000313" key="2">
    <source>
        <dbReference type="EMBL" id="KAF6387786.1"/>
    </source>
</evidence>
<dbReference type="EMBL" id="JABWUV010000001">
    <property type="protein sequence ID" value="KAF6387786.1"/>
    <property type="molecule type" value="Genomic_DNA"/>
</dbReference>
<keyword evidence="1" id="KW-0472">Membrane</keyword>
<dbReference type="Proteomes" id="UP000527355">
    <property type="component" value="Unassembled WGS sequence"/>
</dbReference>
<accession>A0A7J8ANI1</accession>
<name>A0A7J8ANI1_MYOMY</name>
<keyword evidence="1" id="KW-1133">Transmembrane helix</keyword>
<feature type="transmembrane region" description="Helical" evidence="1">
    <location>
        <begin position="130"/>
        <end position="147"/>
    </location>
</feature>
<evidence type="ECO:0000313" key="3">
    <source>
        <dbReference type="Proteomes" id="UP000527355"/>
    </source>
</evidence>
<keyword evidence="3" id="KW-1185">Reference proteome</keyword>
<evidence type="ECO:0000256" key="1">
    <source>
        <dbReference type="SAM" id="Phobius"/>
    </source>
</evidence>